<reference evidence="2 3" key="1">
    <citation type="submission" date="2020-06" db="EMBL/GenBank/DDBJ databases">
        <authorList>
            <person name="Li R."/>
            <person name="Bekaert M."/>
        </authorList>
    </citation>
    <scope>NUCLEOTIDE SEQUENCE [LARGE SCALE GENOMIC DNA]</scope>
    <source>
        <strain evidence="3">wild</strain>
    </source>
</reference>
<feature type="region of interest" description="Disordered" evidence="1">
    <location>
        <begin position="142"/>
        <end position="161"/>
    </location>
</feature>
<evidence type="ECO:0000313" key="3">
    <source>
        <dbReference type="Proteomes" id="UP000507470"/>
    </source>
</evidence>
<dbReference type="AlphaFoldDB" id="A0A6J8EVQ8"/>
<dbReference type="Proteomes" id="UP000507470">
    <property type="component" value="Unassembled WGS sequence"/>
</dbReference>
<evidence type="ECO:0000256" key="1">
    <source>
        <dbReference type="SAM" id="MobiDB-lite"/>
    </source>
</evidence>
<accession>A0A6J8EVQ8</accession>
<sequence length="161" mass="18487">MATVNGDEHDACSLCDIVDDQQNLQYKIDVPTCFSCIGIEEQEQSQQTNVSSITSTVIQLQEQPIIRQNISDRVVKEHIPHLVKIKALLTVRDTKSQSNKQSTIDNYNITITGPKQTKKIHQTIQNDSILPTNIKMGEFRQKRNQNEKMGRRHKNTRKKFV</sequence>
<dbReference type="EMBL" id="CACVKT020009881">
    <property type="protein sequence ID" value="CAC5423812.1"/>
    <property type="molecule type" value="Genomic_DNA"/>
</dbReference>
<organism evidence="2 3">
    <name type="scientific">Mytilus coruscus</name>
    <name type="common">Sea mussel</name>
    <dbReference type="NCBI Taxonomy" id="42192"/>
    <lineage>
        <taxon>Eukaryota</taxon>
        <taxon>Metazoa</taxon>
        <taxon>Spiralia</taxon>
        <taxon>Lophotrochozoa</taxon>
        <taxon>Mollusca</taxon>
        <taxon>Bivalvia</taxon>
        <taxon>Autobranchia</taxon>
        <taxon>Pteriomorphia</taxon>
        <taxon>Mytilida</taxon>
        <taxon>Mytiloidea</taxon>
        <taxon>Mytilidae</taxon>
        <taxon>Mytilinae</taxon>
        <taxon>Mytilus</taxon>
    </lineage>
</organism>
<name>A0A6J8EVQ8_MYTCO</name>
<proteinExistence type="predicted"/>
<feature type="compositionally biased region" description="Basic residues" evidence="1">
    <location>
        <begin position="150"/>
        <end position="161"/>
    </location>
</feature>
<keyword evidence="3" id="KW-1185">Reference proteome</keyword>
<evidence type="ECO:0000313" key="2">
    <source>
        <dbReference type="EMBL" id="CAC5423812.1"/>
    </source>
</evidence>
<protein>
    <submittedName>
        <fullName evidence="2">Uncharacterized protein</fullName>
    </submittedName>
</protein>
<gene>
    <name evidence="2" type="ORF">MCOR_55779</name>
</gene>